<dbReference type="EC" id="6.3.5.4" evidence="3"/>
<dbReference type="EMBL" id="CP051775">
    <property type="protein sequence ID" value="QJE73277.1"/>
    <property type="molecule type" value="Genomic_DNA"/>
</dbReference>
<feature type="domain" description="Glutamine amidotransferase type-2" evidence="5">
    <location>
        <begin position="1"/>
        <end position="207"/>
    </location>
</feature>
<dbReference type="InterPro" id="IPR029055">
    <property type="entry name" value="Ntn_hydrolases_N"/>
</dbReference>
<protein>
    <recommendedName>
        <fullName evidence="3">asparagine synthase (glutamine-hydrolyzing)</fullName>
        <ecNumber evidence="3">6.3.5.4</ecNumber>
    </recommendedName>
</protein>
<proteinExistence type="inferred from homology"/>
<keyword evidence="7" id="KW-1185">Reference proteome</keyword>
<dbReference type="InterPro" id="IPR033738">
    <property type="entry name" value="AsnB_N"/>
</dbReference>
<comment type="catalytic activity">
    <reaction evidence="4">
        <text>L-aspartate + L-glutamine + ATP + H2O = L-asparagine + L-glutamate + AMP + diphosphate + H(+)</text>
        <dbReference type="Rhea" id="RHEA:12228"/>
        <dbReference type="ChEBI" id="CHEBI:15377"/>
        <dbReference type="ChEBI" id="CHEBI:15378"/>
        <dbReference type="ChEBI" id="CHEBI:29985"/>
        <dbReference type="ChEBI" id="CHEBI:29991"/>
        <dbReference type="ChEBI" id="CHEBI:30616"/>
        <dbReference type="ChEBI" id="CHEBI:33019"/>
        <dbReference type="ChEBI" id="CHEBI:58048"/>
        <dbReference type="ChEBI" id="CHEBI:58359"/>
        <dbReference type="ChEBI" id="CHEBI:456215"/>
        <dbReference type="EC" id="6.3.5.4"/>
    </reaction>
</comment>
<evidence type="ECO:0000313" key="7">
    <source>
        <dbReference type="Proteomes" id="UP000501891"/>
    </source>
</evidence>
<evidence type="ECO:0000259" key="5">
    <source>
        <dbReference type="PROSITE" id="PS51278"/>
    </source>
</evidence>
<evidence type="ECO:0000256" key="4">
    <source>
        <dbReference type="ARBA" id="ARBA00048741"/>
    </source>
</evidence>
<dbReference type="Gene3D" id="3.60.20.10">
    <property type="entry name" value="Glutamine Phosphoribosylpyrophosphate, subunit 1, domain 1"/>
    <property type="match status" value="1"/>
</dbReference>
<comment type="pathway">
    <text evidence="1">Amino-acid biosynthesis; L-asparagine biosynthesis; L-asparagine from L-aspartate (L-Gln route): step 1/1.</text>
</comment>
<gene>
    <name evidence="6" type="ORF">HHL28_09395</name>
</gene>
<dbReference type="Pfam" id="PF13537">
    <property type="entry name" value="GATase_7"/>
    <property type="match status" value="1"/>
</dbReference>
<dbReference type="PROSITE" id="PS51278">
    <property type="entry name" value="GATASE_TYPE_2"/>
    <property type="match status" value="1"/>
</dbReference>
<dbReference type="GO" id="GO:0006529">
    <property type="term" value="P:asparagine biosynthetic process"/>
    <property type="evidence" value="ECO:0007669"/>
    <property type="project" value="InterPro"/>
</dbReference>
<evidence type="ECO:0000256" key="3">
    <source>
        <dbReference type="ARBA" id="ARBA00012737"/>
    </source>
</evidence>
<dbReference type="InterPro" id="IPR017932">
    <property type="entry name" value="GATase_2_dom"/>
</dbReference>
<dbReference type="InterPro" id="IPR014729">
    <property type="entry name" value="Rossmann-like_a/b/a_fold"/>
</dbReference>
<evidence type="ECO:0000256" key="1">
    <source>
        <dbReference type="ARBA" id="ARBA00005187"/>
    </source>
</evidence>
<dbReference type="InterPro" id="IPR051786">
    <property type="entry name" value="ASN_synthetase/amidase"/>
</dbReference>
<dbReference type="KEGG" id="acru:HHL28_09395"/>
<dbReference type="Pfam" id="PF00733">
    <property type="entry name" value="Asn_synthase"/>
    <property type="match status" value="1"/>
</dbReference>
<dbReference type="InterPro" id="IPR001962">
    <property type="entry name" value="Asn_synthase"/>
</dbReference>
<dbReference type="PANTHER" id="PTHR43284:SF1">
    <property type="entry name" value="ASPARAGINE SYNTHETASE"/>
    <property type="match status" value="1"/>
</dbReference>
<dbReference type="GO" id="GO:0004066">
    <property type="term" value="F:asparagine synthase (glutamine-hydrolyzing) activity"/>
    <property type="evidence" value="ECO:0007669"/>
    <property type="project" value="UniProtKB-EC"/>
</dbReference>
<evidence type="ECO:0000256" key="2">
    <source>
        <dbReference type="ARBA" id="ARBA00005752"/>
    </source>
</evidence>
<dbReference type="Proteomes" id="UP000501891">
    <property type="component" value="Chromosome"/>
</dbReference>
<dbReference type="Gene3D" id="3.40.50.620">
    <property type="entry name" value="HUPs"/>
    <property type="match status" value="2"/>
</dbReference>
<organism evidence="6 7">
    <name type="scientific">Aerophototrophica crusticola</name>
    <dbReference type="NCBI Taxonomy" id="1709002"/>
    <lineage>
        <taxon>Bacteria</taxon>
        <taxon>Pseudomonadati</taxon>
        <taxon>Pseudomonadota</taxon>
        <taxon>Alphaproteobacteria</taxon>
        <taxon>Rhodospirillales</taxon>
        <taxon>Rhodospirillaceae</taxon>
        <taxon>Aerophototrophica</taxon>
    </lineage>
</organism>
<reference evidence="6" key="1">
    <citation type="submission" date="2020-04" db="EMBL/GenBank/DDBJ databases">
        <title>A desert anoxygenic phototrophic bacterium fixes CO2 using RubisCO under aerobic conditions.</title>
        <authorList>
            <person name="Tang K."/>
        </authorList>
    </citation>
    <scope>NUCLEOTIDE SEQUENCE [LARGE SCALE GENOMIC DNA]</scope>
    <source>
        <strain evidence="6">MIMtkB3</strain>
    </source>
</reference>
<dbReference type="CDD" id="cd00712">
    <property type="entry name" value="AsnB"/>
    <property type="match status" value="1"/>
</dbReference>
<evidence type="ECO:0000313" key="6">
    <source>
        <dbReference type="EMBL" id="QJE73277.1"/>
    </source>
</evidence>
<comment type="similarity">
    <text evidence="2">Belongs to the asparagine synthetase family.</text>
</comment>
<dbReference type="PANTHER" id="PTHR43284">
    <property type="entry name" value="ASPARAGINE SYNTHETASE (GLUTAMINE-HYDROLYZING)"/>
    <property type="match status" value="1"/>
</dbReference>
<dbReference type="SUPFAM" id="SSF56235">
    <property type="entry name" value="N-terminal nucleophile aminohydrolases (Ntn hydrolases)"/>
    <property type="match status" value="1"/>
</dbReference>
<dbReference type="AlphaFoldDB" id="A0A858R7B1"/>
<sequence length="650" mass="72371">MATISGTVGTSFAARDRADADRGGVGLSGLGGAWRSSQAELRAVVEPLLPAESLERQPVTGGGGRFVLVADAWLTERGDLRGALGIPREQPLSDSALIMRAFERWKEDCVHHLSGAFAFAVWDTSDRTLFCARDPSGRRPLFYARLPQGFAFASSVRQLLDIPGVRRDLDLERVAGQLAHLVADHEGTYFSHIRRLPPAHRLTFGPGGSAQPRRYWSAQDMKMLRFADRDEYARELRRVLDDVVGEFASAPSPLGIKLSGGLDSSSLACLLARTLDRSGRRLAAFSSVLPEDHVGPEEDERPYMEMVVAQERNIDLTYVTGGDASPLDRLGDSIDILAAPPRNAFDYMNFRLWAEVKRQGVSLLMDGFGGDAFASYQHPAYFLQLLASGRLLTLDREMKLLARSYRMRRKDLVKHVLAPLVPDSWMRSNQRLNNGDPARLLELSSIHPDFARRQRVLERLAVQQKPLAWHKRWSLKARQYEELAAPTLFMTQEEVTAIATAHGIRPVSPFLDLRVAQVSLSAPIDAIHRDGYGRRLLRDAMADLLPPPIRWRVSKGAFTPDFHRRVARDRQRFAAEFERLEKVPEVAAMLDIPKLKAALAETPDGVSYNGWDLRTQMVLTTGHRVARFLEWAASLPPAASAPQPVAMGAE</sequence>
<accession>A0A858R7B1</accession>
<name>A0A858R7B1_9PROT</name>
<dbReference type="SUPFAM" id="SSF52402">
    <property type="entry name" value="Adenine nucleotide alpha hydrolases-like"/>
    <property type="match status" value="1"/>
</dbReference>